<feature type="compositionally biased region" description="Polar residues" evidence="1">
    <location>
        <begin position="1"/>
        <end position="12"/>
    </location>
</feature>
<feature type="region of interest" description="Disordered" evidence="1">
    <location>
        <begin position="1"/>
        <end position="32"/>
    </location>
</feature>
<evidence type="ECO:0000313" key="2">
    <source>
        <dbReference type="EMBL" id="EDX18454.1"/>
    </source>
</evidence>
<dbReference type="AlphaFoldDB" id="B4R2X7"/>
<keyword evidence="3" id="KW-1185">Reference proteome</keyword>
<organism evidence="2 3">
    <name type="scientific">Drosophila simulans</name>
    <name type="common">Fruit fly</name>
    <dbReference type="NCBI Taxonomy" id="7240"/>
    <lineage>
        <taxon>Eukaryota</taxon>
        <taxon>Metazoa</taxon>
        <taxon>Ecdysozoa</taxon>
        <taxon>Arthropoda</taxon>
        <taxon>Hexapoda</taxon>
        <taxon>Insecta</taxon>
        <taxon>Pterygota</taxon>
        <taxon>Neoptera</taxon>
        <taxon>Endopterygota</taxon>
        <taxon>Diptera</taxon>
        <taxon>Brachycera</taxon>
        <taxon>Muscomorpha</taxon>
        <taxon>Ephydroidea</taxon>
        <taxon>Drosophilidae</taxon>
        <taxon>Drosophila</taxon>
        <taxon>Sophophora</taxon>
    </lineage>
</organism>
<dbReference type="EMBL" id="CM000366">
    <property type="protein sequence ID" value="EDX18454.1"/>
    <property type="molecule type" value="Genomic_DNA"/>
</dbReference>
<sequence length="87" mass="9929">MQNNAARSSSPNKIPKEWEPQFPRGTKMVNQSTQTMCAPWKMVNESTQTQKWPAPVKTSDANFQVREFGTLNGLERPQERTPGDEIH</sequence>
<dbReference type="Bgee" id="FBgn0189038">
    <property type="expression patterns" value="Expressed in male reproductive system and 2 other cell types or tissues"/>
</dbReference>
<dbReference type="KEGG" id="dsi:Dsimw501_GD17486"/>
<dbReference type="PhylomeDB" id="B4R2X7"/>
<evidence type="ECO:0000256" key="1">
    <source>
        <dbReference type="SAM" id="MobiDB-lite"/>
    </source>
</evidence>
<proteinExistence type="predicted"/>
<reference evidence="2 3" key="1">
    <citation type="journal article" date="2007" name="Nature">
        <title>Evolution of genes and genomes on the Drosophila phylogeny.</title>
        <authorList>
            <consortium name="Drosophila 12 Genomes Consortium"/>
            <person name="Clark A.G."/>
            <person name="Eisen M.B."/>
            <person name="Smith D.R."/>
            <person name="Bergman C.M."/>
            <person name="Oliver B."/>
            <person name="Markow T.A."/>
            <person name="Kaufman T.C."/>
            <person name="Kellis M."/>
            <person name="Gelbart W."/>
            <person name="Iyer V.N."/>
            <person name="Pollard D.A."/>
            <person name="Sackton T.B."/>
            <person name="Larracuente A.M."/>
            <person name="Singh N.D."/>
            <person name="Abad J.P."/>
            <person name="Abt D.N."/>
            <person name="Adryan B."/>
            <person name="Aguade M."/>
            <person name="Akashi H."/>
            <person name="Anderson W.W."/>
            <person name="Aquadro C.F."/>
            <person name="Ardell D.H."/>
            <person name="Arguello R."/>
            <person name="Artieri C.G."/>
            <person name="Barbash D.A."/>
            <person name="Barker D."/>
            <person name="Barsanti P."/>
            <person name="Batterham P."/>
            <person name="Batzoglou S."/>
            <person name="Begun D."/>
            <person name="Bhutkar A."/>
            <person name="Blanco E."/>
            <person name="Bosak S.A."/>
            <person name="Bradley R.K."/>
            <person name="Brand A.D."/>
            <person name="Brent M.R."/>
            <person name="Brooks A.N."/>
            <person name="Brown R.H."/>
            <person name="Butlin R.K."/>
            <person name="Caggese C."/>
            <person name="Calvi B.R."/>
            <person name="Bernardo de Carvalho A."/>
            <person name="Caspi A."/>
            <person name="Castrezana S."/>
            <person name="Celniker S.E."/>
            <person name="Chang J.L."/>
            <person name="Chapple C."/>
            <person name="Chatterji S."/>
            <person name="Chinwalla A."/>
            <person name="Civetta A."/>
            <person name="Clifton S.W."/>
            <person name="Comeron J.M."/>
            <person name="Costello J.C."/>
            <person name="Coyne J.A."/>
            <person name="Daub J."/>
            <person name="David R.G."/>
            <person name="Delcher A.L."/>
            <person name="Delehaunty K."/>
            <person name="Do C.B."/>
            <person name="Ebling H."/>
            <person name="Edwards K."/>
            <person name="Eickbush T."/>
            <person name="Evans J.D."/>
            <person name="Filipski A."/>
            <person name="Findeiss S."/>
            <person name="Freyhult E."/>
            <person name="Fulton L."/>
            <person name="Fulton R."/>
            <person name="Garcia A.C."/>
            <person name="Gardiner A."/>
            <person name="Garfield D.A."/>
            <person name="Garvin B.E."/>
            <person name="Gibson G."/>
            <person name="Gilbert D."/>
            <person name="Gnerre S."/>
            <person name="Godfrey J."/>
            <person name="Good R."/>
            <person name="Gotea V."/>
            <person name="Gravely B."/>
            <person name="Greenberg A.J."/>
            <person name="Griffiths-Jones S."/>
            <person name="Gross S."/>
            <person name="Guigo R."/>
            <person name="Gustafson E.A."/>
            <person name="Haerty W."/>
            <person name="Hahn M.W."/>
            <person name="Halligan D.L."/>
            <person name="Halpern A.L."/>
            <person name="Halter G.M."/>
            <person name="Han M.V."/>
            <person name="Heger A."/>
            <person name="Hillier L."/>
            <person name="Hinrichs A.S."/>
            <person name="Holmes I."/>
            <person name="Hoskins R.A."/>
            <person name="Hubisz M.J."/>
            <person name="Hultmark D."/>
            <person name="Huntley M.A."/>
            <person name="Jaffe D.B."/>
            <person name="Jagadeeshan S."/>
            <person name="Jeck W.R."/>
            <person name="Johnson J."/>
            <person name="Jones C.D."/>
            <person name="Jordan W.C."/>
            <person name="Karpen G.H."/>
            <person name="Kataoka E."/>
            <person name="Keightley P.D."/>
            <person name="Kheradpour P."/>
            <person name="Kirkness E.F."/>
            <person name="Koerich L.B."/>
            <person name="Kristiansen K."/>
            <person name="Kudrna D."/>
            <person name="Kulathinal R.J."/>
            <person name="Kumar S."/>
            <person name="Kwok R."/>
            <person name="Lander E."/>
            <person name="Langley C.H."/>
            <person name="Lapoint R."/>
            <person name="Lazzaro B.P."/>
            <person name="Lee S.J."/>
            <person name="Levesque L."/>
            <person name="Li R."/>
            <person name="Lin C.F."/>
            <person name="Lin M.F."/>
            <person name="Lindblad-Toh K."/>
            <person name="Llopart A."/>
            <person name="Long M."/>
            <person name="Low L."/>
            <person name="Lozovsky E."/>
            <person name="Lu J."/>
            <person name="Luo M."/>
            <person name="Machado C.A."/>
            <person name="Makalowski W."/>
            <person name="Marzo M."/>
            <person name="Matsuda M."/>
            <person name="Matzkin L."/>
            <person name="McAllister B."/>
            <person name="McBride C.S."/>
            <person name="McKernan B."/>
            <person name="McKernan K."/>
            <person name="Mendez-Lago M."/>
            <person name="Minx P."/>
            <person name="Mollenhauer M.U."/>
            <person name="Montooth K."/>
            <person name="Mount S.M."/>
            <person name="Mu X."/>
            <person name="Myers E."/>
            <person name="Negre B."/>
            <person name="Newfeld S."/>
            <person name="Nielsen R."/>
            <person name="Noor M.A."/>
            <person name="O'Grady P."/>
            <person name="Pachter L."/>
            <person name="Papaceit M."/>
            <person name="Parisi M.J."/>
            <person name="Parisi M."/>
            <person name="Parts L."/>
            <person name="Pedersen J.S."/>
            <person name="Pesole G."/>
            <person name="Phillippy A.M."/>
            <person name="Ponting C.P."/>
            <person name="Pop M."/>
            <person name="Porcelli D."/>
            <person name="Powell J.R."/>
            <person name="Prohaska S."/>
            <person name="Pruitt K."/>
            <person name="Puig M."/>
            <person name="Quesneville H."/>
            <person name="Ram K.R."/>
            <person name="Rand D."/>
            <person name="Rasmussen M.D."/>
            <person name="Reed L.K."/>
            <person name="Reenan R."/>
            <person name="Reily A."/>
            <person name="Remington K.A."/>
            <person name="Rieger T.T."/>
            <person name="Ritchie M.G."/>
            <person name="Robin C."/>
            <person name="Rogers Y.H."/>
            <person name="Rohde C."/>
            <person name="Rozas J."/>
            <person name="Rubenfield M.J."/>
            <person name="Ruiz A."/>
            <person name="Russo S."/>
            <person name="Salzberg S.L."/>
            <person name="Sanchez-Gracia A."/>
            <person name="Saranga D.J."/>
            <person name="Sato H."/>
            <person name="Schaeffer S.W."/>
            <person name="Schatz M.C."/>
            <person name="Schlenke T."/>
            <person name="Schwartz R."/>
            <person name="Segarra C."/>
            <person name="Singh R.S."/>
            <person name="Sirot L."/>
            <person name="Sirota M."/>
            <person name="Sisneros N.B."/>
            <person name="Smith C.D."/>
            <person name="Smith T.F."/>
            <person name="Spieth J."/>
            <person name="Stage D.E."/>
            <person name="Stark A."/>
            <person name="Stephan W."/>
            <person name="Strausberg R.L."/>
            <person name="Strempel S."/>
            <person name="Sturgill D."/>
            <person name="Sutton G."/>
            <person name="Sutton G.G."/>
            <person name="Tao W."/>
            <person name="Teichmann S."/>
            <person name="Tobari Y.N."/>
            <person name="Tomimura Y."/>
            <person name="Tsolas J.M."/>
            <person name="Valente V.L."/>
            <person name="Venter E."/>
            <person name="Venter J.C."/>
            <person name="Vicario S."/>
            <person name="Vieira F.G."/>
            <person name="Vilella A.J."/>
            <person name="Villasante A."/>
            <person name="Walenz B."/>
            <person name="Wang J."/>
            <person name="Wasserman M."/>
            <person name="Watts T."/>
            <person name="Wilson D."/>
            <person name="Wilson R.K."/>
            <person name="Wing R.A."/>
            <person name="Wolfner M.F."/>
            <person name="Wong A."/>
            <person name="Wong G.K."/>
            <person name="Wu C.I."/>
            <person name="Wu G."/>
            <person name="Yamamoto D."/>
            <person name="Yang H.P."/>
            <person name="Yang S.P."/>
            <person name="Yorke J.A."/>
            <person name="Yoshida K."/>
            <person name="Zdobnov E."/>
            <person name="Zhang P."/>
            <person name="Zhang Y."/>
            <person name="Zimin A.V."/>
            <person name="Baldwin J."/>
            <person name="Abdouelleil A."/>
            <person name="Abdulkadir J."/>
            <person name="Abebe A."/>
            <person name="Abera B."/>
            <person name="Abreu J."/>
            <person name="Acer S.C."/>
            <person name="Aftuck L."/>
            <person name="Alexander A."/>
            <person name="An P."/>
            <person name="Anderson E."/>
            <person name="Anderson S."/>
            <person name="Arachi H."/>
            <person name="Azer M."/>
            <person name="Bachantsang P."/>
            <person name="Barry A."/>
            <person name="Bayul T."/>
            <person name="Berlin A."/>
            <person name="Bessette D."/>
            <person name="Bloom T."/>
            <person name="Blye J."/>
            <person name="Boguslavskiy L."/>
            <person name="Bonnet C."/>
            <person name="Boukhgalter B."/>
            <person name="Bourzgui I."/>
            <person name="Brown A."/>
            <person name="Cahill P."/>
            <person name="Channer S."/>
            <person name="Cheshatsang Y."/>
            <person name="Chuda L."/>
            <person name="Citroen M."/>
            <person name="Collymore A."/>
            <person name="Cooke P."/>
            <person name="Costello M."/>
            <person name="D'Aco K."/>
            <person name="Daza R."/>
            <person name="De Haan G."/>
            <person name="DeGray S."/>
            <person name="DeMaso C."/>
            <person name="Dhargay N."/>
            <person name="Dooley K."/>
            <person name="Dooley E."/>
            <person name="Doricent M."/>
            <person name="Dorje P."/>
            <person name="Dorjee K."/>
            <person name="Dupes A."/>
            <person name="Elong R."/>
            <person name="Falk J."/>
            <person name="Farina A."/>
            <person name="Faro S."/>
            <person name="Ferguson D."/>
            <person name="Fisher S."/>
            <person name="Foley C.D."/>
            <person name="Franke A."/>
            <person name="Friedrich D."/>
            <person name="Gadbois L."/>
            <person name="Gearin G."/>
            <person name="Gearin C.R."/>
            <person name="Giannoukos G."/>
            <person name="Goode T."/>
            <person name="Graham J."/>
            <person name="Grandbois E."/>
            <person name="Grewal S."/>
            <person name="Gyaltsen K."/>
            <person name="Hafez N."/>
            <person name="Hagos B."/>
            <person name="Hall J."/>
            <person name="Henson C."/>
            <person name="Hollinger A."/>
            <person name="Honan T."/>
            <person name="Huard M.D."/>
            <person name="Hughes L."/>
            <person name="Hurhula B."/>
            <person name="Husby M.E."/>
            <person name="Kamat A."/>
            <person name="Kanga B."/>
            <person name="Kashin S."/>
            <person name="Khazanovich D."/>
            <person name="Kisner P."/>
            <person name="Lance K."/>
            <person name="Lara M."/>
            <person name="Lee W."/>
            <person name="Lennon N."/>
            <person name="Letendre F."/>
            <person name="LeVine R."/>
            <person name="Lipovsky A."/>
            <person name="Liu X."/>
            <person name="Liu J."/>
            <person name="Liu S."/>
            <person name="Lokyitsang T."/>
            <person name="Lokyitsang Y."/>
            <person name="Lubonja R."/>
            <person name="Lui A."/>
            <person name="MacDonald P."/>
            <person name="Magnisalis V."/>
            <person name="Maru K."/>
            <person name="Matthews C."/>
            <person name="McCusker W."/>
            <person name="McDonough S."/>
            <person name="Mehta T."/>
            <person name="Meldrim J."/>
            <person name="Meneus L."/>
            <person name="Mihai O."/>
            <person name="Mihalev A."/>
            <person name="Mihova T."/>
            <person name="Mittelman R."/>
            <person name="Mlenga V."/>
            <person name="Montmayeur A."/>
            <person name="Mulrain L."/>
            <person name="Navidi A."/>
            <person name="Naylor J."/>
            <person name="Negash T."/>
            <person name="Nguyen T."/>
            <person name="Nguyen N."/>
            <person name="Nicol R."/>
            <person name="Norbu C."/>
            <person name="Norbu N."/>
            <person name="Novod N."/>
            <person name="O'Neill B."/>
            <person name="Osman S."/>
            <person name="Markiewicz E."/>
            <person name="Oyono O.L."/>
            <person name="Patti C."/>
            <person name="Phunkhang P."/>
            <person name="Pierre F."/>
            <person name="Priest M."/>
            <person name="Raghuraman S."/>
            <person name="Rege F."/>
            <person name="Reyes R."/>
            <person name="Rise C."/>
            <person name="Rogov P."/>
            <person name="Ross K."/>
            <person name="Ryan E."/>
            <person name="Settipalli S."/>
            <person name="Shea T."/>
            <person name="Sherpa N."/>
            <person name="Shi L."/>
            <person name="Shih D."/>
            <person name="Sparrow T."/>
            <person name="Spaulding J."/>
            <person name="Stalker J."/>
            <person name="Stange-Thomann N."/>
            <person name="Stavropoulos S."/>
            <person name="Stone C."/>
            <person name="Strader C."/>
            <person name="Tesfaye S."/>
            <person name="Thomson T."/>
            <person name="Thoulutsang Y."/>
            <person name="Thoulutsang D."/>
            <person name="Topham K."/>
            <person name="Topping I."/>
            <person name="Tsamla T."/>
            <person name="Vassiliev H."/>
            <person name="Vo A."/>
            <person name="Wangchuk T."/>
            <person name="Wangdi T."/>
            <person name="Weiand M."/>
            <person name="Wilkinson J."/>
            <person name="Wilson A."/>
            <person name="Yadav S."/>
            <person name="Young G."/>
            <person name="Yu Q."/>
            <person name="Zembek L."/>
            <person name="Zhong D."/>
            <person name="Zimmer A."/>
            <person name="Zwirko Z."/>
            <person name="Jaffe D.B."/>
            <person name="Alvarez P."/>
            <person name="Brockman W."/>
            <person name="Butler J."/>
            <person name="Chin C."/>
            <person name="Gnerre S."/>
            <person name="Grabherr M."/>
            <person name="Kleber M."/>
            <person name="Mauceli E."/>
            <person name="MacCallum I."/>
        </authorList>
    </citation>
    <scope>NUCLEOTIDE SEQUENCE [LARGE SCALE GENOMIC DNA]</scope>
    <source>
        <strain evidence="3">white501</strain>
    </source>
</reference>
<name>B4R2X7_DROSI</name>
<protein>
    <submittedName>
        <fullName evidence="2">GD17486</fullName>
    </submittedName>
</protein>
<dbReference type="Proteomes" id="UP000000304">
    <property type="component" value="Chromosome X"/>
</dbReference>
<evidence type="ECO:0000313" key="3">
    <source>
        <dbReference type="Proteomes" id="UP000000304"/>
    </source>
</evidence>
<accession>B4R2X7</accession>
<dbReference type="HOGENOM" id="CLU_2485763_0_0_1"/>
<gene>
    <name evidence="2" type="primary">Dsim\GD17486</name>
    <name evidence="2" type="ORF">Dsim_GD17486</name>
</gene>